<dbReference type="InterPro" id="IPR003593">
    <property type="entry name" value="AAA+_ATPase"/>
</dbReference>
<dbReference type="InterPro" id="IPR050093">
    <property type="entry name" value="ABC_SmlMolc_Importer"/>
</dbReference>
<evidence type="ECO:0000259" key="4">
    <source>
        <dbReference type="PROSITE" id="PS50893"/>
    </source>
</evidence>
<dbReference type="HOGENOM" id="CLU_000604_1_22_7"/>
<keyword evidence="2" id="KW-0547">Nucleotide-binding</keyword>
<dbReference type="InterPro" id="IPR017871">
    <property type="entry name" value="ABC_transporter-like_CS"/>
</dbReference>
<evidence type="ECO:0000256" key="2">
    <source>
        <dbReference type="ARBA" id="ARBA00022741"/>
    </source>
</evidence>
<proteinExistence type="predicted"/>
<protein>
    <submittedName>
        <fullName evidence="5">Putative molybdenum transport ATP-binding protein</fullName>
    </submittedName>
</protein>
<evidence type="ECO:0000313" key="5">
    <source>
        <dbReference type="EMBL" id="CBG40546.1"/>
    </source>
</evidence>
<dbReference type="Proteomes" id="UP000001522">
    <property type="component" value="Chromosome"/>
</dbReference>
<dbReference type="PROSITE" id="PS00211">
    <property type="entry name" value="ABC_TRANSPORTER_1"/>
    <property type="match status" value="1"/>
</dbReference>
<accession>D3UJ71</accession>
<evidence type="ECO:0000256" key="1">
    <source>
        <dbReference type="ARBA" id="ARBA00022448"/>
    </source>
</evidence>
<evidence type="ECO:0000256" key="3">
    <source>
        <dbReference type="ARBA" id="ARBA00022840"/>
    </source>
</evidence>
<dbReference type="Gene3D" id="3.40.50.300">
    <property type="entry name" value="P-loop containing nucleotide triphosphate hydrolases"/>
    <property type="match status" value="1"/>
</dbReference>
<gene>
    <name evidence="5" type="primary">modC</name>
    <name evidence="5" type="ordered locus">HMU12920</name>
</gene>
<dbReference type="AlphaFoldDB" id="D3UJ71"/>
<keyword evidence="3 5" id="KW-0067">ATP-binding</keyword>
<dbReference type="PROSITE" id="PS50893">
    <property type="entry name" value="ABC_TRANSPORTER_2"/>
    <property type="match status" value="1"/>
</dbReference>
<sequence>MIEVDLKKSLNGAGGKFTLELRASFAPKKLHAIFGESGSGKSTFFRMLSGLATPDSGRILQEKQIFFDKSQKINLPTWKRKIGFVFQDSSLFPHLNVYKNLVFGLDPALKDHIHPLISLLNLEHLCDKSPRHLSGGQSQKVALARAILHNPSILLLDEPFSGLDQNSKTLLQQELKKLLSHFPLTTFLISHDISEVFFLADEVFVLENGRFSKSGSPQQVFLQNSHHSSAFCGEILQIDAVNQTRIAQVLVQDIILQILLREDQKSLKIGDRILLENHLICKNIQKI</sequence>
<dbReference type="Pfam" id="PF00005">
    <property type="entry name" value="ABC_tran"/>
    <property type="match status" value="1"/>
</dbReference>
<dbReference type="InterPro" id="IPR003439">
    <property type="entry name" value="ABC_transporter-like_ATP-bd"/>
</dbReference>
<keyword evidence="6" id="KW-1185">Reference proteome</keyword>
<dbReference type="EMBL" id="FN555004">
    <property type="protein sequence ID" value="CBG40546.1"/>
    <property type="molecule type" value="Genomic_DNA"/>
</dbReference>
<dbReference type="GO" id="GO:0016887">
    <property type="term" value="F:ATP hydrolysis activity"/>
    <property type="evidence" value="ECO:0007669"/>
    <property type="project" value="InterPro"/>
</dbReference>
<dbReference type="SUPFAM" id="SSF52540">
    <property type="entry name" value="P-loop containing nucleoside triphosphate hydrolases"/>
    <property type="match status" value="1"/>
</dbReference>
<evidence type="ECO:0000313" key="6">
    <source>
        <dbReference type="Proteomes" id="UP000001522"/>
    </source>
</evidence>
<name>D3UJ71_HELM1</name>
<organism evidence="5 6">
    <name type="scientific">Helicobacter mustelae (strain ATCC 43772 / CCUG 25715 / CIP 103759 / LMG 18044 / NCTC 12198 / R85-136P)</name>
    <name type="common">Campylobacter mustelae</name>
    <dbReference type="NCBI Taxonomy" id="679897"/>
    <lineage>
        <taxon>Bacteria</taxon>
        <taxon>Pseudomonadati</taxon>
        <taxon>Campylobacterota</taxon>
        <taxon>Epsilonproteobacteria</taxon>
        <taxon>Campylobacterales</taxon>
        <taxon>Helicobacteraceae</taxon>
        <taxon>Helicobacter</taxon>
    </lineage>
</organism>
<dbReference type="eggNOG" id="COG1118">
    <property type="taxonomic scope" value="Bacteria"/>
</dbReference>
<dbReference type="GO" id="GO:0005524">
    <property type="term" value="F:ATP binding"/>
    <property type="evidence" value="ECO:0007669"/>
    <property type="project" value="UniProtKB-KW"/>
</dbReference>
<dbReference type="KEGG" id="hms:HMU12920"/>
<dbReference type="RefSeq" id="WP_013023613.1">
    <property type="nucleotide sequence ID" value="NC_013949.1"/>
</dbReference>
<reference evidence="5 6" key="1">
    <citation type="journal article" date="2010" name="BMC Genomics">
        <title>Comparative genomics and proteomics of Helicobacter mustelae, an ulcerogenic and carcinogenic gastric pathogen.</title>
        <authorList>
            <person name="O'Toole P.W."/>
            <person name="Snelling W.J."/>
            <person name="Canchaya C."/>
            <person name="Forde B.M."/>
            <person name="Hardie K.R."/>
            <person name="Josenhans C."/>
            <person name="Graham R.L.J."/>
            <person name="McMullan G."/>
            <person name="Parkhill J."/>
            <person name="Belda E."/>
            <person name="Bentley S.D."/>
        </authorList>
    </citation>
    <scope>NUCLEOTIDE SEQUENCE [LARGE SCALE GENOMIC DNA]</scope>
    <source>
        <strain evidence="6">ATCC 43772 / LMG 18044 / NCTC 12198 / 12198</strain>
    </source>
</reference>
<dbReference type="SMART" id="SM00382">
    <property type="entry name" value="AAA"/>
    <property type="match status" value="1"/>
</dbReference>
<dbReference type="PANTHER" id="PTHR42781">
    <property type="entry name" value="SPERMIDINE/PUTRESCINE IMPORT ATP-BINDING PROTEIN POTA"/>
    <property type="match status" value="1"/>
</dbReference>
<dbReference type="STRING" id="679897.HMU12920"/>
<feature type="domain" description="ABC transporter" evidence="4">
    <location>
        <begin position="1"/>
        <end position="233"/>
    </location>
</feature>
<dbReference type="InterPro" id="IPR027417">
    <property type="entry name" value="P-loop_NTPase"/>
</dbReference>
<dbReference type="PANTHER" id="PTHR42781:SF4">
    <property type="entry name" value="SPERMIDINE_PUTRESCINE IMPORT ATP-BINDING PROTEIN POTA"/>
    <property type="match status" value="1"/>
</dbReference>
<keyword evidence="1" id="KW-0813">Transport</keyword>